<protein>
    <submittedName>
        <fullName evidence="1">Uncharacterized protein</fullName>
    </submittedName>
</protein>
<reference evidence="1 2" key="1">
    <citation type="submission" date="2024-09" db="EMBL/GenBank/DDBJ databases">
        <authorList>
            <person name="Sun Q."/>
            <person name="Mori K."/>
        </authorList>
    </citation>
    <scope>NUCLEOTIDE SEQUENCE [LARGE SCALE GENOMIC DNA]</scope>
    <source>
        <strain evidence="1 2">TBRC 0563</strain>
    </source>
</reference>
<evidence type="ECO:0000313" key="2">
    <source>
        <dbReference type="Proteomes" id="UP001589627"/>
    </source>
</evidence>
<accession>A0ABV5YDX9</accession>
<name>A0ABV5YDX9_9ACTN</name>
<sequence>MSRPADGRHGDAALLPGVDLAAFAVAFATRLRRRGVPVDVTRTDDFVRALTVSPPDSPRRLYWAARVCLVRRPSEIEILDGLFADAAPDPPVRTDPAIAAGGDALVSLPGAGAVQEAGLPWA</sequence>
<proteinExistence type="predicted"/>
<evidence type="ECO:0000313" key="1">
    <source>
        <dbReference type="EMBL" id="MFB9832339.1"/>
    </source>
</evidence>
<feature type="non-terminal residue" evidence="1">
    <location>
        <position position="122"/>
    </location>
</feature>
<gene>
    <name evidence="1" type="ORF">ACFFNX_09085</name>
</gene>
<dbReference type="EMBL" id="JBHLZP010000045">
    <property type="protein sequence ID" value="MFB9832339.1"/>
    <property type="molecule type" value="Genomic_DNA"/>
</dbReference>
<organism evidence="1 2">
    <name type="scientific">Actinoallomurus acaciae</name>
    <dbReference type="NCBI Taxonomy" id="502577"/>
    <lineage>
        <taxon>Bacteria</taxon>
        <taxon>Bacillati</taxon>
        <taxon>Actinomycetota</taxon>
        <taxon>Actinomycetes</taxon>
        <taxon>Streptosporangiales</taxon>
        <taxon>Thermomonosporaceae</taxon>
        <taxon>Actinoallomurus</taxon>
    </lineage>
</organism>
<comment type="caution">
    <text evidence="1">The sequence shown here is derived from an EMBL/GenBank/DDBJ whole genome shotgun (WGS) entry which is preliminary data.</text>
</comment>
<keyword evidence="2" id="KW-1185">Reference proteome</keyword>
<dbReference type="Proteomes" id="UP001589627">
    <property type="component" value="Unassembled WGS sequence"/>
</dbReference>